<dbReference type="PANTHER" id="PTHR48013:SF9">
    <property type="entry name" value="DUAL SPECIFICITY MITOGEN-ACTIVATED PROTEIN KINASE KINASE 5"/>
    <property type="match status" value="1"/>
</dbReference>
<keyword evidence="4" id="KW-0418">Kinase</keyword>
<dbReference type="EC" id="2.7.12.2" evidence="7"/>
<dbReference type="PANTHER" id="PTHR48013">
    <property type="entry name" value="DUAL SPECIFICITY MITOGEN-ACTIVATED PROTEIN KINASE KINASE 5-RELATED"/>
    <property type="match status" value="1"/>
</dbReference>
<evidence type="ECO:0000259" key="11">
    <source>
        <dbReference type="PROSITE" id="PS50011"/>
    </source>
</evidence>
<organism evidence="12 13">
    <name type="scientific">Ridgeia piscesae</name>
    <name type="common">Tubeworm</name>
    <dbReference type="NCBI Taxonomy" id="27915"/>
    <lineage>
        <taxon>Eukaryota</taxon>
        <taxon>Metazoa</taxon>
        <taxon>Spiralia</taxon>
        <taxon>Lophotrochozoa</taxon>
        <taxon>Annelida</taxon>
        <taxon>Polychaeta</taxon>
        <taxon>Sedentaria</taxon>
        <taxon>Canalipalpata</taxon>
        <taxon>Sabellida</taxon>
        <taxon>Siboglinidae</taxon>
        <taxon>Ridgeia</taxon>
    </lineage>
</organism>
<dbReference type="Proteomes" id="UP001209878">
    <property type="component" value="Unassembled WGS sequence"/>
</dbReference>
<evidence type="ECO:0000313" key="13">
    <source>
        <dbReference type="Proteomes" id="UP001209878"/>
    </source>
</evidence>
<evidence type="ECO:0000256" key="7">
    <source>
        <dbReference type="ARBA" id="ARBA00038999"/>
    </source>
</evidence>
<dbReference type="Gene3D" id="1.10.510.10">
    <property type="entry name" value="Transferase(Phosphotransferase) domain 1"/>
    <property type="match status" value="1"/>
</dbReference>
<dbReference type="AlphaFoldDB" id="A0AAD9P7C8"/>
<gene>
    <name evidence="12" type="ORF">NP493_104g00028</name>
</gene>
<dbReference type="Gene3D" id="3.30.200.20">
    <property type="entry name" value="Phosphorylase Kinase, domain 1"/>
    <property type="match status" value="1"/>
</dbReference>
<keyword evidence="1" id="KW-0723">Serine/threonine-protein kinase</keyword>
<evidence type="ECO:0000256" key="3">
    <source>
        <dbReference type="ARBA" id="ARBA00022741"/>
    </source>
</evidence>
<dbReference type="FunFam" id="3.30.200.20:FF:000040">
    <property type="entry name" value="Dual specificity mitogen-activated protein kinase kinase"/>
    <property type="match status" value="1"/>
</dbReference>
<comment type="caution">
    <text evidence="12">The sequence shown here is derived from an EMBL/GenBank/DDBJ whole genome shotgun (WGS) entry which is preliminary data.</text>
</comment>
<comment type="catalytic activity">
    <reaction evidence="9">
        <text>L-threonyl-[protein] + ATP = O-phospho-L-threonyl-[protein] + ADP + H(+)</text>
        <dbReference type="Rhea" id="RHEA:46608"/>
        <dbReference type="Rhea" id="RHEA-COMP:11060"/>
        <dbReference type="Rhea" id="RHEA-COMP:11605"/>
        <dbReference type="ChEBI" id="CHEBI:15378"/>
        <dbReference type="ChEBI" id="CHEBI:30013"/>
        <dbReference type="ChEBI" id="CHEBI:30616"/>
        <dbReference type="ChEBI" id="CHEBI:61977"/>
        <dbReference type="ChEBI" id="CHEBI:456216"/>
        <dbReference type="EC" id="2.7.12.2"/>
    </reaction>
</comment>
<evidence type="ECO:0000256" key="1">
    <source>
        <dbReference type="ARBA" id="ARBA00022527"/>
    </source>
</evidence>
<dbReference type="PIRSF" id="PIRSF000654">
    <property type="entry name" value="Integrin-linked_kinase"/>
    <property type="match status" value="1"/>
</dbReference>
<name>A0AAD9P7C8_RIDPI</name>
<comment type="catalytic activity">
    <reaction evidence="10">
        <text>L-tyrosyl-[protein] + ATP = O-phospho-L-tyrosyl-[protein] + ADP + H(+)</text>
        <dbReference type="Rhea" id="RHEA:10596"/>
        <dbReference type="Rhea" id="RHEA-COMP:10136"/>
        <dbReference type="Rhea" id="RHEA-COMP:20101"/>
        <dbReference type="ChEBI" id="CHEBI:15378"/>
        <dbReference type="ChEBI" id="CHEBI:30616"/>
        <dbReference type="ChEBI" id="CHEBI:46858"/>
        <dbReference type="ChEBI" id="CHEBI:61978"/>
        <dbReference type="ChEBI" id="CHEBI:456216"/>
        <dbReference type="EC" id="2.7.12.2"/>
    </reaction>
</comment>
<dbReference type="SUPFAM" id="SSF56112">
    <property type="entry name" value="Protein kinase-like (PK-like)"/>
    <property type="match status" value="1"/>
</dbReference>
<reference evidence="12" key="1">
    <citation type="journal article" date="2023" name="Mol. Biol. Evol.">
        <title>Third-Generation Sequencing Reveals the Adaptive Role of the Epigenome in Three Deep-Sea Polychaetes.</title>
        <authorList>
            <person name="Perez M."/>
            <person name="Aroh O."/>
            <person name="Sun Y."/>
            <person name="Lan Y."/>
            <person name="Juniper S.K."/>
            <person name="Young C.R."/>
            <person name="Angers B."/>
            <person name="Qian P.Y."/>
        </authorList>
    </citation>
    <scope>NUCLEOTIDE SEQUENCE</scope>
    <source>
        <strain evidence="12">R07B-5</strain>
    </source>
</reference>
<dbReference type="SMART" id="SM00220">
    <property type="entry name" value="S_TKc"/>
    <property type="match status" value="1"/>
</dbReference>
<comment type="catalytic activity">
    <reaction evidence="8">
        <text>L-seryl-[protein] + ATP = O-phospho-L-seryl-[protein] + ADP + H(+)</text>
        <dbReference type="Rhea" id="RHEA:17989"/>
        <dbReference type="Rhea" id="RHEA-COMP:9863"/>
        <dbReference type="Rhea" id="RHEA-COMP:11604"/>
        <dbReference type="ChEBI" id="CHEBI:15378"/>
        <dbReference type="ChEBI" id="CHEBI:29999"/>
        <dbReference type="ChEBI" id="CHEBI:30616"/>
        <dbReference type="ChEBI" id="CHEBI:83421"/>
        <dbReference type="ChEBI" id="CHEBI:456216"/>
        <dbReference type="EC" id="2.7.12.2"/>
    </reaction>
</comment>
<dbReference type="InterPro" id="IPR000719">
    <property type="entry name" value="Prot_kinase_dom"/>
</dbReference>
<evidence type="ECO:0000256" key="6">
    <source>
        <dbReference type="ARBA" id="ARBA00038035"/>
    </source>
</evidence>
<dbReference type="PROSITE" id="PS00108">
    <property type="entry name" value="PROTEIN_KINASE_ST"/>
    <property type="match status" value="1"/>
</dbReference>
<feature type="domain" description="Protein kinase" evidence="11">
    <location>
        <begin position="30"/>
        <end position="268"/>
    </location>
</feature>
<evidence type="ECO:0000256" key="10">
    <source>
        <dbReference type="ARBA" id="ARBA00051693"/>
    </source>
</evidence>
<dbReference type="GO" id="GO:0004708">
    <property type="term" value="F:MAP kinase kinase activity"/>
    <property type="evidence" value="ECO:0007669"/>
    <property type="project" value="UniProtKB-EC"/>
</dbReference>
<evidence type="ECO:0000256" key="8">
    <source>
        <dbReference type="ARBA" id="ARBA00049014"/>
    </source>
</evidence>
<evidence type="ECO:0000256" key="2">
    <source>
        <dbReference type="ARBA" id="ARBA00022679"/>
    </source>
</evidence>
<evidence type="ECO:0000256" key="9">
    <source>
        <dbReference type="ARBA" id="ARBA00049299"/>
    </source>
</evidence>
<proteinExistence type="inferred from homology"/>
<dbReference type="EMBL" id="JAODUO010000104">
    <property type="protein sequence ID" value="KAK2189509.1"/>
    <property type="molecule type" value="Genomic_DNA"/>
</dbReference>
<comment type="similarity">
    <text evidence="6">Belongs to the protein kinase superfamily. STE Ser/Thr protein kinase family. MAP kinase kinase subfamily.</text>
</comment>
<evidence type="ECO:0000256" key="4">
    <source>
        <dbReference type="ARBA" id="ARBA00022777"/>
    </source>
</evidence>
<dbReference type="GO" id="GO:0004674">
    <property type="term" value="F:protein serine/threonine kinase activity"/>
    <property type="evidence" value="ECO:0007669"/>
    <property type="project" value="UniProtKB-KW"/>
</dbReference>
<evidence type="ECO:0000313" key="12">
    <source>
        <dbReference type="EMBL" id="KAK2189509.1"/>
    </source>
</evidence>
<dbReference type="InterPro" id="IPR008271">
    <property type="entry name" value="Ser/Thr_kinase_AS"/>
</dbReference>
<accession>A0AAD9P7C8</accession>
<keyword evidence="2" id="KW-0808">Transferase</keyword>
<dbReference type="Pfam" id="PF00069">
    <property type="entry name" value="Pkinase"/>
    <property type="match status" value="1"/>
</dbReference>
<dbReference type="PROSITE" id="PS50011">
    <property type="entry name" value="PROTEIN_KINASE_DOM"/>
    <property type="match status" value="1"/>
</dbReference>
<keyword evidence="5" id="KW-0067">ATP-binding</keyword>
<dbReference type="InterPro" id="IPR011009">
    <property type="entry name" value="Kinase-like_dom_sf"/>
</dbReference>
<keyword evidence="13" id="KW-1185">Reference proteome</keyword>
<evidence type="ECO:0000256" key="5">
    <source>
        <dbReference type="ARBA" id="ARBA00022840"/>
    </source>
</evidence>
<dbReference type="GO" id="GO:0005524">
    <property type="term" value="F:ATP binding"/>
    <property type="evidence" value="ECO:0007669"/>
    <property type="project" value="UniProtKB-KW"/>
</dbReference>
<sequence>MTCVSLFSSRKRSGDIRQILAGGNVTDKDLQYLEVLGRGSCGTVYKAQHRPSSAIMAVKVISLDISVDAQKQIMSELEVLYRCHCAVIISFYGAYFVENRISICTEYMDGGSLDRYGQIPEEILGPVAASVVRGLRYLWGLKIMHRDVKPSNILVNTQGLVKLCDFGVSVQLIDSIAKTFIGTNAYMAPERIHGQQYSVHSEVWSLGVSLHEANSKPMELLKAILEEDPPQLPRGVFPDVFIDFVSQCMQKTPLHRPAPEALMRHPYIQKFSDEDSHTIIADWLNVQLAARQT</sequence>
<keyword evidence="3" id="KW-0547">Nucleotide-binding</keyword>
<protein>
    <recommendedName>
        <fullName evidence="7">mitogen-activated protein kinase kinase</fullName>
        <ecNumber evidence="7">2.7.12.2</ecNumber>
    </recommendedName>
</protein>